<feature type="binding site" evidence="10">
    <location>
        <position position="29"/>
    </location>
    <ligand>
        <name>Mn(2+)</name>
        <dbReference type="ChEBI" id="CHEBI:29035"/>
    </ligand>
</feature>
<evidence type="ECO:0000256" key="8">
    <source>
        <dbReference type="ARBA" id="ARBA00023229"/>
    </source>
</evidence>
<comment type="function">
    <text evidence="10">Catalyzes the 1,3-allylic rearrangement of the homoallylic substrate isopentenyl (IPP) to its highly electrophilic allylic isomer, dimethylallyl diphosphate (DMAPP).</text>
</comment>
<feature type="active site" evidence="10 11">
    <location>
        <position position="69"/>
    </location>
</feature>
<dbReference type="GO" id="GO:0046872">
    <property type="term" value="F:metal ion binding"/>
    <property type="evidence" value="ECO:0007669"/>
    <property type="project" value="UniProtKB-KW"/>
</dbReference>
<name>A0A2R8ATS1_9RHOB</name>
<accession>A0A2R8ATS1</accession>
<organism evidence="13 14">
    <name type="scientific">Pseudoprimorskyibacter insulae</name>
    <dbReference type="NCBI Taxonomy" id="1695997"/>
    <lineage>
        <taxon>Bacteria</taxon>
        <taxon>Pseudomonadati</taxon>
        <taxon>Pseudomonadota</taxon>
        <taxon>Alphaproteobacteria</taxon>
        <taxon>Rhodobacterales</taxon>
        <taxon>Paracoccaceae</taxon>
        <taxon>Pseudoprimorskyibacter</taxon>
    </lineage>
</organism>
<dbReference type="NCBIfam" id="TIGR02150">
    <property type="entry name" value="IPP_isom_1"/>
    <property type="match status" value="1"/>
</dbReference>
<keyword evidence="8 10" id="KW-0414">Isoprene biosynthesis</keyword>
<dbReference type="OrthoDB" id="9809458at2"/>
<evidence type="ECO:0000256" key="4">
    <source>
        <dbReference type="ARBA" id="ARBA00022490"/>
    </source>
</evidence>
<keyword evidence="14" id="KW-1185">Reference proteome</keyword>
<dbReference type="GO" id="GO:0004452">
    <property type="term" value="F:isopentenyl-diphosphate delta-isomerase activity"/>
    <property type="evidence" value="ECO:0007669"/>
    <property type="project" value="UniProtKB-UniRule"/>
</dbReference>
<evidence type="ECO:0000256" key="3">
    <source>
        <dbReference type="ARBA" id="ARBA00012057"/>
    </source>
</evidence>
<dbReference type="GO" id="GO:0050992">
    <property type="term" value="P:dimethylallyl diphosphate biosynthetic process"/>
    <property type="evidence" value="ECO:0007669"/>
    <property type="project" value="UniProtKB-UniRule"/>
</dbReference>
<keyword evidence="9 10" id="KW-0413">Isomerase</keyword>
<evidence type="ECO:0000256" key="1">
    <source>
        <dbReference type="ARBA" id="ARBA00004826"/>
    </source>
</evidence>
<evidence type="ECO:0000256" key="2">
    <source>
        <dbReference type="ARBA" id="ARBA00007579"/>
    </source>
</evidence>
<keyword evidence="6 10" id="KW-0460">Magnesium</keyword>
<comment type="cofactor">
    <cofactor evidence="10">
        <name>Mg(2+)</name>
        <dbReference type="ChEBI" id="CHEBI:18420"/>
    </cofactor>
    <text evidence="10">Binds 1 Mg(2+) ion per subunit. The magnesium ion binds only when substrate is bound.</text>
</comment>
<proteinExistence type="inferred from homology"/>
<feature type="active site" evidence="10 11">
    <location>
        <position position="117"/>
    </location>
</feature>
<feature type="binding site" evidence="10">
    <location>
        <position position="89"/>
    </location>
    <ligand>
        <name>Mg(2+)</name>
        <dbReference type="ChEBI" id="CHEBI:18420"/>
    </ligand>
</feature>
<dbReference type="RefSeq" id="WP_108885311.1">
    <property type="nucleotide sequence ID" value="NZ_OMOJ01000002.1"/>
</dbReference>
<comment type="subcellular location">
    <subcellularLocation>
        <location evidence="10">Cytoplasm</location>
    </subcellularLocation>
</comment>
<evidence type="ECO:0000313" key="13">
    <source>
        <dbReference type="EMBL" id="SPF79435.1"/>
    </source>
</evidence>
<feature type="binding site" evidence="10">
    <location>
        <position position="117"/>
    </location>
    <ligand>
        <name>Mn(2+)</name>
        <dbReference type="ChEBI" id="CHEBI:29035"/>
    </ligand>
</feature>
<dbReference type="AlphaFoldDB" id="A0A2R8ATS1"/>
<dbReference type="InterPro" id="IPR015797">
    <property type="entry name" value="NUDIX_hydrolase-like_dom_sf"/>
</dbReference>
<feature type="binding site" evidence="10">
    <location>
        <position position="35"/>
    </location>
    <ligand>
        <name>Mn(2+)</name>
        <dbReference type="ChEBI" id="CHEBI:29035"/>
    </ligand>
</feature>
<feature type="binding site" evidence="10">
    <location>
        <position position="115"/>
    </location>
    <ligand>
        <name>Mn(2+)</name>
        <dbReference type="ChEBI" id="CHEBI:29035"/>
    </ligand>
</feature>
<dbReference type="PIRSF" id="PIRSF018427">
    <property type="entry name" value="Isopntndiph_ism"/>
    <property type="match status" value="1"/>
</dbReference>
<dbReference type="Proteomes" id="UP000244904">
    <property type="component" value="Unassembled WGS sequence"/>
</dbReference>
<feature type="binding site" evidence="10">
    <location>
        <position position="71"/>
    </location>
    <ligand>
        <name>Mn(2+)</name>
        <dbReference type="ChEBI" id="CHEBI:29035"/>
    </ligand>
</feature>
<comment type="similarity">
    <text evidence="2 10">Belongs to the IPP isomerase type 1 family.</text>
</comment>
<dbReference type="PANTHER" id="PTHR10885">
    <property type="entry name" value="ISOPENTENYL-DIPHOSPHATE DELTA-ISOMERASE"/>
    <property type="match status" value="1"/>
</dbReference>
<sequence>MNSRIDTNQTEIPAWVNGTLVPMDKLAVHQQGLKHMAISVFVLCGDKILLQQRAAAKYHTPNLWANTCCTHPHWGEASLDCANRRLQEELGIAGLDLIHRQQVEYRADVGGDMIEHELVEIYTAIAPETLDISLNQDEVQAVRWVSVSELEQQIEETPDAFTPWLKIYLDQHKSAIFGETPA</sequence>
<evidence type="ECO:0000256" key="6">
    <source>
        <dbReference type="ARBA" id="ARBA00022842"/>
    </source>
</evidence>
<keyword evidence="5 10" id="KW-0479">Metal-binding</keyword>
<keyword evidence="7 10" id="KW-0464">Manganese</keyword>
<dbReference type="Pfam" id="PF00293">
    <property type="entry name" value="NUDIX"/>
    <property type="match status" value="1"/>
</dbReference>
<dbReference type="SUPFAM" id="SSF55811">
    <property type="entry name" value="Nudix"/>
    <property type="match status" value="1"/>
</dbReference>
<evidence type="ECO:0000256" key="7">
    <source>
        <dbReference type="ARBA" id="ARBA00023211"/>
    </source>
</evidence>
<evidence type="ECO:0000256" key="5">
    <source>
        <dbReference type="ARBA" id="ARBA00022723"/>
    </source>
</evidence>
<dbReference type="InterPro" id="IPR011876">
    <property type="entry name" value="IsopentenylPP_isomerase_typ1"/>
</dbReference>
<dbReference type="GO" id="GO:0005737">
    <property type="term" value="C:cytoplasm"/>
    <property type="evidence" value="ECO:0007669"/>
    <property type="project" value="UniProtKB-SubCell"/>
</dbReference>
<dbReference type="PANTHER" id="PTHR10885:SF0">
    <property type="entry name" value="ISOPENTENYL-DIPHOSPHATE DELTA-ISOMERASE"/>
    <property type="match status" value="1"/>
</dbReference>
<dbReference type="EMBL" id="OMOJ01000002">
    <property type="protein sequence ID" value="SPF79435.1"/>
    <property type="molecule type" value="Genomic_DNA"/>
</dbReference>
<dbReference type="HAMAP" id="MF_00202">
    <property type="entry name" value="Idi"/>
    <property type="match status" value="1"/>
</dbReference>
<dbReference type="UniPathway" id="UPA00059">
    <property type="reaction ID" value="UER00104"/>
</dbReference>
<feature type="domain" description="Nudix hydrolase" evidence="12">
    <location>
        <begin position="33"/>
        <end position="167"/>
    </location>
</feature>
<dbReference type="Gene3D" id="3.90.79.10">
    <property type="entry name" value="Nucleoside Triphosphate Pyrophosphohydrolase"/>
    <property type="match status" value="1"/>
</dbReference>
<dbReference type="InterPro" id="IPR056375">
    <property type="entry name" value="Idi_bact"/>
</dbReference>
<dbReference type="EC" id="5.3.3.2" evidence="3 10"/>
<reference evidence="14" key="1">
    <citation type="submission" date="2018-03" db="EMBL/GenBank/DDBJ databases">
        <authorList>
            <person name="Rodrigo-Torres L."/>
            <person name="Arahal R. D."/>
            <person name="Lucena T."/>
        </authorList>
    </citation>
    <scope>NUCLEOTIDE SEQUENCE [LARGE SCALE GENOMIC DNA]</scope>
    <source>
        <strain evidence="14">CECT 8871</strain>
    </source>
</reference>
<dbReference type="GO" id="GO:0009240">
    <property type="term" value="P:isopentenyl diphosphate biosynthetic process"/>
    <property type="evidence" value="ECO:0007669"/>
    <property type="project" value="TreeGrafter"/>
</dbReference>
<dbReference type="InterPro" id="IPR000086">
    <property type="entry name" value="NUDIX_hydrolase_dom"/>
</dbReference>
<comment type="cofactor">
    <cofactor evidence="10">
        <name>Mn(2+)</name>
        <dbReference type="ChEBI" id="CHEBI:29035"/>
    </cofactor>
    <text evidence="10">Binds 1 Mn(2+) ion per subunit.</text>
</comment>
<comment type="catalytic activity">
    <reaction evidence="10">
        <text>isopentenyl diphosphate = dimethylallyl diphosphate</text>
        <dbReference type="Rhea" id="RHEA:23284"/>
        <dbReference type="ChEBI" id="CHEBI:57623"/>
        <dbReference type="ChEBI" id="CHEBI:128769"/>
        <dbReference type="EC" id="5.3.3.2"/>
    </reaction>
</comment>
<comment type="pathway">
    <text evidence="1 10">Isoprenoid biosynthesis; dimethylallyl diphosphate biosynthesis; dimethylallyl diphosphate from isopentenyl diphosphate: step 1/1.</text>
</comment>
<dbReference type="PROSITE" id="PS51462">
    <property type="entry name" value="NUDIX"/>
    <property type="match status" value="1"/>
</dbReference>
<keyword evidence="4 10" id="KW-0963">Cytoplasm</keyword>
<dbReference type="CDD" id="cd02885">
    <property type="entry name" value="NUDIX_IPP_Isomerase"/>
    <property type="match status" value="1"/>
</dbReference>
<protein>
    <recommendedName>
        <fullName evidence="3 10">Isopentenyl-diphosphate Delta-isomerase</fullName>
        <shortName evidence="10">IPP isomerase</shortName>
        <ecNumber evidence="3 10">5.3.3.2</ecNumber>
    </recommendedName>
    <alternativeName>
        <fullName evidence="10">IPP:DMAPP isomerase</fullName>
    </alternativeName>
    <alternativeName>
        <fullName evidence="10">Isopentenyl pyrophosphate isomerase</fullName>
    </alternativeName>
</protein>
<evidence type="ECO:0000256" key="10">
    <source>
        <dbReference type="HAMAP-Rule" id="MF_00202"/>
    </source>
</evidence>
<gene>
    <name evidence="10 13" type="primary">idi</name>
    <name evidence="13" type="ORF">PRI8871_01231</name>
</gene>
<evidence type="ECO:0000259" key="12">
    <source>
        <dbReference type="PROSITE" id="PS51462"/>
    </source>
</evidence>
<evidence type="ECO:0000313" key="14">
    <source>
        <dbReference type="Proteomes" id="UP000244904"/>
    </source>
</evidence>
<evidence type="ECO:0000256" key="9">
    <source>
        <dbReference type="ARBA" id="ARBA00023235"/>
    </source>
</evidence>
<evidence type="ECO:0000256" key="11">
    <source>
        <dbReference type="PIRSR" id="PIRSR018427-1"/>
    </source>
</evidence>